<protein>
    <submittedName>
        <fullName evidence="1">ACTR5</fullName>
    </submittedName>
</protein>
<dbReference type="Proteomes" id="UP000683360">
    <property type="component" value="Unassembled WGS sequence"/>
</dbReference>
<evidence type="ECO:0000313" key="2">
    <source>
        <dbReference type="Proteomes" id="UP000683360"/>
    </source>
</evidence>
<gene>
    <name evidence="1" type="ORF">MEDL_56867</name>
</gene>
<accession>A0A8S3UUF2</accession>
<proteinExistence type="predicted"/>
<evidence type="ECO:0000313" key="1">
    <source>
        <dbReference type="EMBL" id="CAG2244815.1"/>
    </source>
</evidence>
<organism evidence="1 2">
    <name type="scientific">Mytilus edulis</name>
    <name type="common">Blue mussel</name>
    <dbReference type="NCBI Taxonomy" id="6550"/>
    <lineage>
        <taxon>Eukaryota</taxon>
        <taxon>Metazoa</taxon>
        <taxon>Spiralia</taxon>
        <taxon>Lophotrochozoa</taxon>
        <taxon>Mollusca</taxon>
        <taxon>Bivalvia</taxon>
        <taxon>Autobranchia</taxon>
        <taxon>Pteriomorphia</taxon>
        <taxon>Mytilida</taxon>
        <taxon>Mytiloidea</taxon>
        <taxon>Mytilidae</taxon>
        <taxon>Mytilinae</taxon>
        <taxon>Mytilus</taxon>
    </lineage>
</organism>
<dbReference type="AlphaFoldDB" id="A0A8S3UUF2"/>
<keyword evidence="2" id="KW-1185">Reference proteome</keyword>
<dbReference type="EMBL" id="CAJPWZ010002748">
    <property type="protein sequence ID" value="CAG2244815.1"/>
    <property type="molecule type" value="Genomic_DNA"/>
</dbReference>
<comment type="caution">
    <text evidence="1">The sequence shown here is derived from an EMBL/GenBank/DDBJ whole genome shotgun (WGS) entry which is preliminary data.</text>
</comment>
<name>A0A8S3UUF2_MYTED</name>
<sequence length="242" mass="27613">MVMKKILETSRNLFLSRLIQAISTRFEGDLHLFKGCTVLSFNKWPSSLDEDTEFGDTLISELVDVCSPGLMTQLMLTQLNQSGQDLNVNCIPENVDAFDPTKAINLWSTEGVRSRRPFYKDNLKKSCTDDILIDVATSAEVEMEVNEDEEIETDNDYNLVQNVYLEAEKLEDEDDSIILKMTDQKNIFTFKDERPQQCPSLEYSTDFLQNKVPLVIDNGTYQCRAGWATSDKTTANIQEYNS</sequence>
<dbReference type="OrthoDB" id="6363936at2759"/>
<reference evidence="1" key="1">
    <citation type="submission" date="2021-03" db="EMBL/GenBank/DDBJ databases">
        <authorList>
            <person name="Bekaert M."/>
        </authorList>
    </citation>
    <scope>NUCLEOTIDE SEQUENCE</scope>
</reference>